<dbReference type="AlphaFoldDB" id="A0AAV3PCM8"/>
<keyword evidence="1" id="KW-0812">Transmembrane</keyword>
<dbReference type="Proteomes" id="UP001454036">
    <property type="component" value="Unassembled WGS sequence"/>
</dbReference>
<accession>A0AAV3PCM8</accession>
<sequence length="96" mass="10613">METHFGQCKRIKHVNQDPYNWFLGVCVLWCLVKCFLMLVYDPPQDPDPLCLLNRQVRAPKSAVLAGAGAQVAVEVHPGRDIVIGVAAVAAVKWCLL</sequence>
<name>A0AAV3PCM8_LITER</name>
<protein>
    <submittedName>
        <fullName evidence="2">Uncharacterized protein</fullName>
    </submittedName>
</protein>
<proteinExistence type="predicted"/>
<evidence type="ECO:0000256" key="1">
    <source>
        <dbReference type="SAM" id="Phobius"/>
    </source>
</evidence>
<keyword evidence="1" id="KW-1133">Transmembrane helix</keyword>
<feature type="transmembrane region" description="Helical" evidence="1">
    <location>
        <begin position="21"/>
        <end position="40"/>
    </location>
</feature>
<comment type="caution">
    <text evidence="2">The sequence shown here is derived from an EMBL/GenBank/DDBJ whole genome shotgun (WGS) entry which is preliminary data.</text>
</comment>
<keyword evidence="3" id="KW-1185">Reference proteome</keyword>
<keyword evidence="1" id="KW-0472">Membrane</keyword>
<evidence type="ECO:0000313" key="3">
    <source>
        <dbReference type="Proteomes" id="UP001454036"/>
    </source>
</evidence>
<gene>
    <name evidence="2" type="ORF">LIER_07898</name>
</gene>
<evidence type="ECO:0000313" key="2">
    <source>
        <dbReference type="EMBL" id="GAA0148461.1"/>
    </source>
</evidence>
<reference evidence="2 3" key="1">
    <citation type="submission" date="2024-01" db="EMBL/GenBank/DDBJ databases">
        <title>The complete chloroplast genome sequence of Lithospermum erythrorhizon: insights into the phylogenetic relationship among Boraginaceae species and the maternal lineages of purple gromwells.</title>
        <authorList>
            <person name="Okada T."/>
            <person name="Watanabe K."/>
        </authorList>
    </citation>
    <scope>NUCLEOTIDE SEQUENCE [LARGE SCALE GENOMIC DNA]</scope>
</reference>
<dbReference type="EMBL" id="BAABME010001241">
    <property type="protein sequence ID" value="GAA0148461.1"/>
    <property type="molecule type" value="Genomic_DNA"/>
</dbReference>
<organism evidence="2 3">
    <name type="scientific">Lithospermum erythrorhizon</name>
    <name type="common">Purple gromwell</name>
    <name type="synonym">Lithospermum officinale var. erythrorhizon</name>
    <dbReference type="NCBI Taxonomy" id="34254"/>
    <lineage>
        <taxon>Eukaryota</taxon>
        <taxon>Viridiplantae</taxon>
        <taxon>Streptophyta</taxon>
        <taxon>Embryophyta</taxon>
        <taxon>Tracheophyta</taxon>
        <taxon>Spermatophyta</taxon>
        <taxon>Magnoliopsida</taxon>
        <taxon>eudicotyledons</taxon>
        <taxon>Gunneridae</taxon>
        <taxon>Pentapetalae</taxon>
        <taxon>asterids</taxon>
        <taxon>lamiids</taxon>
        <taxon>Boraginales</taxon>
        <taxon>Boraginaceae</taxon>
        <taxon>Boraginoideae</taxon>
        <taxon>Lithospermeae</taxon>
        <taxon>Lithospermum</taxon>
    </lineage>
</organism>